<accession>A0A2K8NWS6</accession>
<dbReference type="Proteomes" id="UP000231896">
    <property type="component" value="Chromosome"/>
</dbReference>
<dbReference type="AlphaFoldDB" id="A0A2K8NWS6"/>
<sequence>MIKSLYKIKGKFNELNFEYDEKSNKYLINGDLNGIVDSTFRQYFIIGYILGVFEIDKEVAFAESFYDYALKKEKIYFNKWFLR</sequence>
<evidence type="ECO:0000313" key="1">
    <source>
        <dbReference type="EMBL" id="ATZ17986.1"/>
    </source>
</evidence>
<dbReference type="EMBL" id="CP024964">
    <property type="protein sequence ID" value="ATZ17986.1"/>
    <property type="molecule type" value="Genomic_DNA"/>
</dbReference>
<keyword evidence="2" id="KW-1185">Reference proteome</keyword>
<proteinExistence type="predicted"/>
<organism evidence="1 2">
    <name type="scientific">Mesoplasma melaleucae</name>
    <dbReference type="NCBI Taxonomy" id="81459"/>
    <lineage>
        <taxon>Bacteria</taxon>
        <taxon>Bacillati</taxon>
        <taxon>Mycoplasmatota</taxon>
        <taxon>Mollicutes</taxon>
        <taxon>Entomoplasmatales</taxon>
        <taxon>Entomoplasmataceae</taxon>
        <taxon>Mesoplasma</taxon>
    </lineage>
</organism>
<gene>
    <name evidence="1" type="ORF">EMELA_v1c04380</name>
</gene>
<protein>
    <submittedName>
        <fullName evidence="1">Uncharacterized protein</fullName>
    </submittedName>
</protein>
<dbReference type="RefSeq" id="WP_028124180.1">
    <property type="nucleotide sequence ID" value="NZ_CP024964.1"/>
</dbReference>
<reference evidence="1 2" key="1">
    <citation type="submission" date="2017-11" db="EMBL/GenBank/DDBJ databases">
        <title>Genome sequence of Entomoplasma melaleucae M1 (ATCC 49191).</title>
        <authorList>
            <person name="Lo W.-S."/>
            <person name="Gasparich G.E."/>
            <person name="Kuo C.-H."/>
        </authorList>
    </citation>
    <scope>NUCLEOTIDE SEQUENCE [LARGE SCALE GENOMIC DNA]</scope>
    <source>
        <strain evidence="1 2">M1</strain>
    </source>
</reference>
<evidence type="ECO:0000313" key="2">
    <source>
        <dbReference type="Proteomes" id="UP000231896"/>
    </source>
</evidence>
<name>A0A2K8NWS6_9MOLU</name>
<dbReference type="KEGG" id="eml:EMELA_v1c04380"/>